<comment type="caution">
    <text evidence="2">The sequence shown here is derived from an EMBL/GenBank/DDBJ whole genome shotgun (WGS) entry which is preliminary data.</text>
</comment>
<proteinExistence type="predicted"/>
<organism evidence="2 3">
    <name type="scientific">Nocardiopsis composta</name>
    <dbReference type="NCBI Taxonomy" id="157465"/>
    <lineage>
        <taxon>Bacteria</taxon>
        <taxon>Bacillati</taxon>
        <taxon>Actinomycetota</taxon>
        <taxon>Actinomycetes</taxon>
        <taxon>Streptosporangiales</taxon>
        <taxon>Nocardiopsidaceae</taxon>
        <taxon>Nocardiopsis</taxon>
    </lineage>
</organism>
<feature type="region of interest" description="Disordered" evidence="1">
    <location>
        <begin position="1"/>
        <end position="20"/>
    </location>
</feature>
<evidence type="ECO:0008006" key="4">
    <source>
        <dbReference type="Google" id="ProtNLM"/>
    </source>
</evidence>
<name>A0A7W8VG08_9ACTN</name>
<dbReference type="EMBL" id="JACHDB010000001">
    <property type="protein sequence ID" value="MBB5435131.1"/>
    <property type="molecule type" value="Genomic_DNA"/>
</dbReference>
<protein>
    <recommendedName>
        <fullName evidence="4">Ferritin-like domain-containing protein</fullName>
    </recommendedName>
</protein>
<feature type="region of interest" description="Disordered" evidence="1">
    <location>
        <begin position="110"/>
        <end position="152"/>
    </location>
</feature>
<sequence length="191" mass="19533">MAESVEGDGPSRRADPRSGGIAVTRRTALLGALAAAAAAGVSGCGVRWYPSEVGQDERILRGAVTAKERLVARYRAAVEAGEGPAGLLESFLSHHEEHLAALRDRLPEDAADGEAGQDRGSAESGENGAASPEPVPEEPPSTADLQAAEEASAVARARECAQVLEPALAQLLASVGACEIGHAHLLAEEAT</sequence>
<gene>
    <name evidence="2" type="ORF">HDA36_005215</name>
</gene>
<dbReference type="RefSeq" id="WP_184396598.1">
    <property type="nucleotide sequence ID" value="NZ_BAAAJD010000211.1"/>
</dbReference>
<evidence type="ECO:0000256" key="1">
    <source>
        <dbReference type="SAM" id="MobiDB-lite"/>
    </source>
</evidence>
<accession>A0A7W8VG08</accession>
<dbReference type="AlphaFoldDB" id="A0A7W8VG08"/>
<reference evidence="2 3" key="1">
    <citation type="submission" date="2020-08" db="EMBL/GenBank/DDBJ databases">
        <title>Sequencing the genomes of 1000 actinobacteria strains.</title>
        <authorList>
            <person name="Klenk H.-P."/>
        </authorList>
    </citation>
    <scope>NUCLEOTIDE SEQUENCE [LARGE SCALE GENOMIC DNA]</scope>
    <source>
        <strain evidence="2 3">DSM 44551</strain>
    </source>
</reference>
<keyword evidence="3" id="KW-1185">Reference proteome</keyword>
<evidence type="ECO:0000313" key="3">
    <source>
        <dbReference type="Proteomes" id="UP000572635"/>
    </source>
</evidence>
<dbReference type="Proteomes" id="UP000572635">
    <property type="component" value="Unassembled WGS sequence"/>
</dbReference>
<evidence type="ECO:0000313" key="2">
    <source>
        <dbReference type="EMBL" id="MBB5435131.1"/>
    </source>
</evidence>